<reference evidence="6" key="2">
    <citation type="journal article" date="2011" name="J. Bacteriol.">
        <title>Complete genome sequence of Cronobacter turicensis LMG 23827, a food-borne pathogen causing deaths in neonates.</title>
        <authorList>
            <person name="Stephan R."/>
            <person name="Lehner A."/>
            <person name="Tischler P."/>
            <person name="Rattei T."/>
        </authorList>
    </citation>
    <scope>NUCLEOTIDE SEQUENCE [LARGE SCALE GENOMIC DNA]</scope>
    <source>
        <strain evidence="6">DSM 18703 / CCUG 55852 / LMG 23827 / z3032</strain>
    </source>
</reference>
<dbReference type="Proteomes" id="UP000002069">
    <property type="component" value="Chromosome"/>
</dbReference>
<organism evidence="5 6">
    <name type="scientific">Cronobacter turicensis (strain DSM 18703 / CCUG 55852 / LMG 23827 / z3032)</name>
    <dbReference type="NCBI Taxonomy" id="693216"/>
    <lineage>
        <taxon>Bacteria</taxon>
        <taxon>Pseudomonadati</taxon>
        <taxon>Pseudomonadota</taxon>
        <taxon>Gammaproteobacteria</taxon>
        <taxon>Enterobacterales</taxon>
        <taxon>Enterobacteriaceae</taxon>
        <taxon>Cronobacter</taxon>
    </lineage>
</organism>
<evidence type="ECO:0000313" key="5">
    <source>
        <dbReference type="EMBL" id="CBA30367.1"/>
    </source>
</evidence>
<dbReference type="PANTHER" id="PTHR30160">
    <property type="entry name" value="TETRAACYLDISACCHARIDE 4'-KINASE-RELATED"/>
    <property type="match status" value="1"/>
</dbReference>
<dbReference type="HOGENOM" id="CLU_044689_0_0_6"/>
<dbReference type="InterPro" id="IPR002201">
    <property type="entry name" value="Glyco_trans_9"/>
</dbReference>
<evidence type="ECO:0000313" key="6">
    <source>
        <dbReference type="Proteomes" id="UP000002069"/>
    </source>
</evidence>
<dbReference type="Pfam" id="PF21129">
    <property type="entry name" value="TibC_1st"/>
    <property type="match status" value="1"/>
</dbReference>
<dbReference type="GO" id="GO:0008713">
    <property type="term" value="F:ADP-heptose-lipopolysaccharide heptosyltransferase activity"/>
    <property type="evidence" value="ECO:0007669"/>
    <property type="project" value="TreeGrafter"/>
</dbReference>
<evidence type="ECO:0000256" key="1">
    <source>
        <dbReference type="ARBA" id="ARBA00022676"/>
    </source>
</evidence>
<evidence type="ECO:0000256" key="3">
    <source>
        <dbReference type="SAM" id="SignalP"/>
    </source>
</evidence>
<dbReference type="GO" id="GO:0009244">
    <property type="term" value="P:lipopolysaccharide core region biosynthetic process"/>
    <property type="evidence" value="ECO:0007669"/>
    <property type="project" value="TreeGrafter"/>
</dbReference>
<evidence type="ECO:0000259" key="4">
    <source>
        <dbReference type="Pfam" id="PF21129"/>
    </source>
</evidence>
<feature type="domain" description="Autotransproter heptosyltransferase TibC/BAHTCr-like N-terminal" evidence="4">
    <location>
        <begin position="36"/>
        <end position="98"/>
    </location>
</feature>
<accession>C9Y2S9</accession>
<reference evidence="5 6" key="1">
    <citation type="journal article" date="2010" name="J. Bacteriol.">
        <title>Complete Genome Sequence of Cronobacter turicensis LMG 23827, a foodborne pathogen causing deaths in neonates.</title>
        <authorList>
            <person name="Stephan R."/>
            <person name="Lehner A."/>
            <person name="Tischler P."/>
            <person name="Rattei T."/>
        </authorList>
    </citation>
    <scope>NUCLEOTIDE SEQUENCE [LARGE SCALE GENOMIC DNA]</scope>
    <source>
        <strain evidence="6">DSM 18703 / CCUG 55852 / LMG 23827 / z3032</strain>
    </source>
</reference>
<dbReference type="NCBIfam" id="TIGR04414">
    <property type="entry name" value="hepto_Aah_TibC"/>
    <property type="match status" value="1"/>
</dbReference>
<dbReference type="InterPro" id="IPR030929">
    <property type="entry name" value="Aah/TibC-like"/>
</dbReference>
<dbReference type="Pfam" id="PF01075">
    <property type="entry name" value="Glyco_transf_9"/>
    <property type="match status" value="1"/>
</dbReference>
<gene>
    <name evidence="5" type="primary">tibC</name>
    <name evidence="5" type="ordered locus">Ctu_18800</name>
</gene>
<dbReference type="SUPFAM" id="SSF53756">
    <property type="entry name" value="UDP-Glycosyltransferase/glycogen phosphorylase"/>
    <property type="match status" value="1"/>
</dbReference>
<name>C9Y2S9_CROTZ</name>
<sequence length="430" mass="48809">MTLILIIKVGMAMTLSSSASNGYAFILPPEIPTQQGPEGILYDFNDGARLLLPAGDWRVEISDDETGNILFASDIAEGWVISTKKYYVPFRLQVWKKGQSEPLFDHALDMRDKPVLISFPTGTLGDLVGWVPYAERFRQTYGCQVECTMAQPIIDLFAPVYPELQFYAPERWANQRAHREPPYATWRVGLFFQGDLDKQPFDFRAVGLHRTAGHILGVDPSEIVPDLRVNSPRQIAEPYVCIATQSTSQAKFWNNGSGWHEVIDFLKAQGYRVLCIDKERVVGRGYVWNKIPHGVEDFTGNLPLRDRVALLEHAEFFIGLGSGLSWLAWGCRIPVVLISGFSLPASEFYTPWRVINTHVCNGCWDDVRLNFDHQDYFWCPRHKGTDRQYECTRFITGKQVIGHLRRLISLKSNPFDIKTTALADPNQHAA</sequence>
<proteinExistence type="predicted"/>
<feature type="signal peptide" evidence="3">
    <location>
        <begin position="1"/>
        <end position="19"/>
    </location>
</feature>
<protein>
    <submittedName>
        <fullName evidence="5">Glycosyltransferase tibC</fullName>
    </submittedName>
</protein>
<dbReference type="AlphaFoldDB" id="C9Y2S9"/>
<keyword evidence="2" id="KW-0808">Transferase</keyword>
<dbReference type="PATRIC" id="fig|693216.3.peg.1786"/>
<keyword evidence="6" id="KW-1185">Reference proteome</keyword>
<feature type="chain" id="PRO_5003003595" evidence="3">
    <location>
        <begin position="20"/>
        <end position="430"/>
    </location>
</feature>
<dbReference type="InterPro" id="IPR051199">
    <property type="entry name" value="LPS_LOS_Heptosyltrfase"/>
</dbReference>
<evidence type="ECO:0000256" key="2">
    <source>
        <dbReference type="ARBA" id="ARBA00022679"/>
    </source>
</evidence>
<dbReference type="Gene3D" id="3.40.50.2000">
    <property type="entry name" value="Glycogen Phosphorylase B"/>
    <property type="match status" value="1"/>
</dbReference>
<keyword evidence="1" id="KW-0328">Glycosyltransferase</keyword>
<keyword evidence="3" id="KW-0732">Signal</keyword>
<dbReference type="InterPro" id="IPR049327">
    <property type="entry name" value="TibC/BAHTCr-like_N"/>
</dbReference>
<dbReference type="GO" id="GO:0005829">
    <property type="term" value="C:cytosol"/>
    <property type="evidence" value="ECO:0007669"/>
    <property type="project" value="TreeGrafter"/>
</dbReference>
<dbReference type="EMBL" id="FN543093">
    <property type="protein sequence ID" value="CBA30367.1"/>
    <property type="molecule type" value="Genomic_DNA"/>
</dbReference>
<dbReference type="PANTHER" id="PTHR30160:SF1">
    <property type="entry name" value="LIPOPOLYSACCHARIDE 1,2-N-ACETYLGLUCOSAMINETRANSFERASE-RELATED"/>
    <property type="match status" value="1"/>
</dbReference>
<dbReference type="KEGG" id="ctu:CTU_18800"/>